<dbReference type="AlphaFoldDB" id="A0A0G0MAW3"/>
<dbReference type="EMBL" id="LBWB01000013">
    <property type="protein sequence ID" value="KKR00343.1"/>
    <property type="molecule type" value="Genomic_DNA"/>
</dbReference>
<dbReference type="Proteomes" id="UP000033881">
    <property type="component" value="Unassembled WGS sequence"/>
</dbReference>
<sequence>MFKKISSIKVFLLLVFLSLPSMVYLLIPGFYEPHDLHHFADIYEMYRAFSSGQIPPRLGPDFIFGYGYPLFNFYYVLPFYLGSLFFAAFKSIQFSFELVFVVSIVISVFGMYLFLREFFGKFAAIVGAVLFLYTPYRAVQIYVRGAMGEALALSLLPFVLWSAVRLIKQPERKVLLVNLSVIIAFFILSHNYFWIITIPWIFLLLAILVTGEKLKVAVRSFFLALLVALGLTSYWWLPAFIEQGLVSSVTPFPLIDHFPFIKQLITPSWGYGSSVWGSGDGMSFQIGVINWLVFLILIGVILLKRLFSNKQISKLAIWSIAGFLVSLFMMNIRSYPLWKILPFHDFIQFPWRLLFLTTFFTSIMAAIVVEIAKKQDKLLGSLIILGSLILTFNYFRPSEIFYKSDDEYLARFFANRTLKGEKENVSSDYLQYSEDYLLLPEWVEGKPLKLPVNKFESLEVVIQDISEISPTRWFAKLNSDTGGTVTFNTIYFPGWFAEIDGAKKEINIGEPYGQMEINVGAGNHEVLFYWAETPLRKFADSISLLSLLTIGYLLWNDRPNRFQKKVNK</sequence>
<evidence type="ECO:0000313" key="3">
    <source>
        <dbReference type="EMBL" id="KKR00343.1"/>
    </source>
</evidence>
<proteinExistence type="predicted"/>
<feature type="transmembrane region" description="Helical" evidence="1">
    <location>
        <begin position="216"/>
        <end position="237"/>
    </location>
</feature>
<feature type="transmembrane region" description="Helical" evidence="1">
    <location>
        <begin position="179"/>
        <end position="209"/>
    </location>
</feature>
<gene>
    <name evidence="3" type="ORF">UT24_C0013G0009</name>
</gene>
<feature type="transmembrane region" description="Helical" evidence="1">
    <location>
        <begin position="378"/>
        <end position="395"/>
    </location>
</feature>
<feature type="transmembrane region" description="Helical" evidence="1">
    <location>
        <begin position="315"/>
        <end position="333"/>
    </location>
</feature>
<dbReference type="Pfam" id="PF10131">
    <property type="entry name" value="PTPS_related"/>
    <property type="match status" value="1"/>
</dbReference>
<reference evidence="3 4" key="1">
    <citation type="journal article" date="2015" name="Nature">
        <title>rRNA introns, odd ribosomes, and small enigmatic genomes across a large radiation of phyla.</title>
        <authorList>
            <person name="Brown C.T."/>
            <person name="Hug L.A."/>
            <person name="Thomas B.C."/>
            <person name="Sharon I."/>
            <person name="Castelle C.J."/>
            <person name="Singh A."/>
            <person name="Wilkins M.J."/>
            <person name="Williams K.H."/>
            <person name="Banfield J.F."/>
        </authorList>
    </citation>
    <scope>NUCLEOTIDE SEQUENCE [LARGE SCALE GENOMIC DNA]</scope>
</reference>
<organism evidence="3 4">
    <name type="scientific">Candidatus Woesebacteria bacterium GW2011_GWB1_39_12</name>
    <dbReference type="NCBI Taxonomy" id="1618574"/>
    <lineage>
        <taxon>Bacteria</taxon>
        <taxon>Candidatus Woeseibacteriota</taxon>
    </lineage>
</organism>
<evidence type="ECO:0000259" key="2">
    <source>
        <dbReference type="Pfam" id="PF10131"/>
    </source>
</evidence>
<feature type="transmembrane region" description="Helical" evidence="1">
    <location>
        <begin position="150"/>
        <end position="167"/>
    </location>
</feature>
<feature type="transmembrane region" description="Helical" evidence="1">
    <location>
        <begin position="66"/>
        <end position="89"/>
    </location>
</feature>
<evidence type="ECO:0000313" key="4">
    <source>
        <dbReference type="Proteomes" id="UP000033881"/>
    </source>
</evidence>
<accession>A0A0G0MAW3</accession>
<feature type="transmembrane region" description="Helical" evidence="1">
    <location>
        <begin position="353"/>
        <end position="371"/>
    </location>
</feature>
<feature type="transmembrane region" description="Helical" evidence="1">
    <location>
        <begin position="12"/>
        <end position="31"/>
    </location>
</feature>
<evidence type="ECO:0000256" key="1">
    <source>
        <dbReference type="SAM" id="Phobius"/>
    </source>
</evidence>
<feature type="transmembrane region" description="Helical" evidence="1">
    <location>
        <begin position="96"/>
        <end position="115"/>
    </location>
</feature>
<keyword evidence="1" id="KW-0472">Membrane</keyword>
<keyword evidence="1" id="KW-1133">Transmembrane helix</keyword>
<comment type="caution">
    <text evidence="3">The sequence shown here is derived from an EMBL/GenBank/DDBJ whole genome shotgun (WGS) entry which is preliminary data.</text>
</comment>
<feature type="transmembrane region" description="Helical" evidence="1">
    <location>
        <begin position="282"/>
        <end position="303"/>
    </location>
</feature>
<dbReference type="STRING" id="1618574.UT24_C0013G0009"/>
<feature type="domain" description="Membrane protein 6-pyruvoyl-tetrahydropterin synthase-related" evidence="2">
    <location>
        <begin position="71"/>
        <end position="391"/>
    </location>
</feature>
<protein>
    <recommendedName>
        <fullName evidence="2">Membrane protein 6-pyruvoyl-tetrahydropterin synthase-related domain-containing protein</fullName>
    </recommendedName>
</protein>
<dbReference type="InterPro" id="IPR018776">
    <property type="entry name" value="Membrane_prot_PTPS-rel_domain"/>
</dbReference>
<name>A0A0G0MAW3_9BACT</name>
<keyword evidence="1" id="KW-0812">Transmembrane</keyword>